<dbReference type="SUPFAM" id="SSF46785">
    <property type="entry name" value="Winged helix' DNA-binding domain"/>
    <property type="match status" value="1"/>
</dbReference>
<keyword evidence="2" id="KW-0238">DNA-binding</keyword>
<dbReference type="Pfam" id="PF00392">
    <property type="entry name" value="GntR"/>
    <property type="match status" value="1"/>
</dbReference>
<feature type="domain" description="HTH gntR-type" evidence="4">
    <location>
        <begin position="5"/>
        <end position="73"/>
    </location>
</feature>
<comment type="caution">
    <text evidence="5">The sequence shown here is derived from an EMBL/GenBank/DDBJ whole genome shotgun (WGS) entry which is preliminary data.</text>
</comment>
<evidence type="ECO:0000259" key="4">
    <source>
        <dbReference type="PROSITE" id="PS50949"/>
    </source>
</evidence>
<reference evidence="5" key="1">
    <citation type="submission" date="2021-11" db="EMBL/GenBank/DDBJ databases">
        <authorList>
            <person name="Qingchun L."/>
            <person name="Dong Z."/>
            <person name="Zongwei Q."/>
            <person name="Jia Z."/>
            <person name="Duotao L."/>
        </authorList>
    </citation>
    <scope>NUCLEOTIDE SEQUENCE</scope>
    <source>
        <strain evidence="5">WLY-B-L2</strain>
    </source>
</reference>
<dbReference type="InterPro" id="IPR036390">
    <property type="entry name" value="WH_DNA-bd_sf"/>
</dbReference>
<accession>A0ABS8N764</accession>
<dbReference type="InterPro" id="IPR036388">
    <property type="entry name" value="WH-like_DNA-bd_sf"/>
</dbReference>
<protein>
    <submittedName>
        <fullName evidence="5">GntR family transcriptional regulator</fullName>
    </submittedName>
</protein>
<dbReference type="Gene3D" id="1.10.10.10">
    <property type="entry name" value="Winged helix-like DNA-binding domain superfamily/Winged helix DNA-binding domain"/>
    <property type="match status" value="1"/>
</dbReference>
<evidence type="ECO:0000313" key="5">
    <source>
        <dbReference type="EMBL" id="MCC9295516.1"/>
    </source>
</evidence>
<dbReference type="InterPro" id="IPR000524">
    <property type="entry name" value="Tscrpt_reg_HTH_GntR"/>
</dbReference>
<organism evidence="5 6">
    <name type="scientific">Clostridium aromativorans</name>
    <dbReference type="NCBI Taxonomy" id="2836848"/>
    <lineage>
        <taxon>Bacteria</taxon>
        <taxon>Bacillati</taxon>
        <taxon>Bacillota</taxon>
        <taxon>Clostridia</taxon>
        <taxon>Eubacteriales</taxon>
        <taxon>Clostridiaceae</taxon>
        <taxon>Clostridium</taxon>
    </lineage>
</organism>
<evidence type="ECO:0000313" key="6">
    <source>
        <dbReference type="Proteomes" id="UP001165422"/>
    </source>
</evidence>
<dbReference type="EMBL" id="JAJJPB010000014">
    <property type="protein sequence ID" value="MCC9295516.1"/>
    <property type="molecule type" value="Genomic_DNA"/>
</dbReference>
<dbReference type="Proteomes" id="UP001165422">
    <property type="component" value="Unassembled WGS sequence"/>
</dbReference>
<keyword evidence="6" id="KW-1185">Reference proteome</keyword>
<keyword evidence="1" id="KW-0805">Transcription regulation</keyword>
<dbReference type="SMART" id="SM00345">
    <property type="entry name" value="HTH_GNTR"/>
    <property type="match status" value="1"/>
</dbReference>
<keyword evidence="3" id="KW-0804">Transcription</keyword>
<evidence type="ECO:0000256" key="3">
    <source>
        <dbReference type="ARBA" id="ARBA00023163"/>
    </source>
</evidence>
<dbReference type="PROSITE" id="PS50949">
    <property type="entry name" value="HTH_GNTR"/>
    <property type="match status" value="1"/>
</dbReference>
<dbReference type="PRINTS" id="PR00035">
    <property type="entry name" value="HTHGNTR"/>
</dbReference>
<dbReference type="RefSeq" id="WP_150358944.1">
    <property type="nucleotide sequence ID" value="NZ_JAJJPB010000014.1"/>
</dbReference>
<evidence type="ECO:0000256" key="2">
    <source>
        <dbReference type="ARBA" id="ARBA00023125"/>
    </source>
</evidence>
<proteinExistence type="predicted"/>
<gene>
    <name evidence="5" type="ORF">LN736_11670</name>
</gene>
<name>A0ABS8N764_9CLOT</name>
<evidence type="ECO:0000256" key="1">
    <source>
        <dbReference type="ARBA" id="ARBA00023015"/>
    </source>
</evidence>
<sequence>MNDNNDIEIKIIDELIYNINNKKYKNNDKLPSENDLADIYKVPRIVARKAYERLQEMGYIYSKRGKLKILQLQNVYTNRY</sequence>